<evidence type="ECO:0000256" key="4">
    <source>
        <dbReference type="ARBA" id="ARBA00023163"/>
    </source>
</evidence>
<dbReference type="CDD" id="cd00067">
    <property type="entry name" value="GAL4"/>
    <property type="match status" value="1"/>
</dbReference>
<organism evidence="7 8">
    <name type="scientific">Glonium stellatum</name>
    <dbReference type="NCBI Taxonomy" id="574774"/>
    <lineage>
        <taxon>Eukaryota</taxon>
        <taxon>Fungi</taxon>
        <taxon>Dikarya</taxon>
        <taxon>Ascomycota</taxon>
        <taxon>Pezizomycotina</taxon>
        <taxon>Dothideomycetes</taxon>
        <taxon>Pleosporomycetidae</taxon>
        <taxon>Gloniales</taxon>
        <taxon>Gloniaceae</taxon>
        <taxon>Glonium</taxon>
    </lineage>
</organism>
<accession>A0A8E2JQF4</accession>
<evidence type="ECO:0000313" key="8">
    <source>
        <dbReference type="Proteomes" id="UP000250140"/>
    </source>
</evidence>
<evidence type="ECO:0000256" key="1">
    <source>
        <dbReference type="ARBA" id="ARBA00022723"/>
    </source>
</evidence>
<evidence type="ECO:0000259" key="6">
    <source>
        <dbReference type="PROSITE" id="PS50048"/>
    </source>
</evidence>
<feature type="domain" description="Zn(2)-C6 fungal-type" evidence="6">
    <location>
        <begin position="23"/>
        <end position="53"/>
    </location>
</feature>
<dbReference type="InterPro" id="IPR036864">
    <property type="entry name" value="Zn2-C6_fun-type_DNA-bd_sf"/>
</dbReference>
<keyword evidence="5" id="KW-0539">Nucleus</keyword>
<dbReference type="GO" id="GO:0008270">
    <property type="term" value="F:zinc ion binding"/>
    <property type="evidence" value="ECO:0007669"/>
    <property type="project" value="InterPro"/>
</dbReference>
<dbReference type="EMBL" id="KV750249">
    <property type="protein sequence ID" value="OCL05612.1"/>
    <property type="molecule type" value="Genomic_DNA"/>
</dbReference>
<keyword evidence="4" id="KW-0804">Transcription</keyword>
<evidence type="ECO:0000256" key="3">
    <source>
        <dbReference type="ARBA" id="ARBA00023015"/>
    </source>
</evidence>
<dbReference type="InterPro" id="IPR001138">
    <property type="entry name" value="Zn2Cys6_DnaBD"/>
</dbReference>
<evidence type="ECO:0000256" key="2">
    <source>
        <dbReference type="ARBA" id="ARBA00022833"/>
    </source>
</evidence>
<dbReference type="PANTHER" id="PTHR47660:SF3">
    <property type="entry name" value="FINGER DOMAIN PROTEIN, PUTATIVE (AFU_ORTHOLOGUE AFUA_4G03310)-RELATED"/>
    <property type="match status" value="1"/>
</dbReference>
<dbReference type="GO" id="GO:0000981">
    <property type="term" value="F:DNA-binding transcription factor activity, RNA polymerase II-specific"/>
    <property type="evidence" value="ECO:0007669"/>
    <property type="project" value="InterPro"/>
</dbReference>
<keyword evidence="2" id="KW-0862">Zinc</keyword>
<dbReference type="Pfam" id="PF00172">
    <property type="entry name" value="Zn_clus"/>
    <property type="match status" value="1"/>
</dbReference>
<dbReference type="SUPFAM" id="SSF57701">
    <property type="entry name" value="Zn2/Cys6 DNA-binding domain"/>
    <property type="match status" value="1"/>
</dbReference>
<keyword evidence="3" id="KW-0805">Transcription regulation</keyword>
<keyword evidence="8" id="KW-1185">Reference proteome</keyword>
<dbReference type="PROSITE" id="PS50048">
    <property type="entry name" value="ZN2_CY6_FUNGAL_2"/>
    <property type="match status" value="1"/>
</dbReference>
<evidence type="ECO:0000313" key="7">
    <source>
        <dbReference type="EMBL" id="OCL05612.1"/>
    </source>
</evidence>
<dbReference type="AlphaFoldDB" id="A0A8E2JQF4"/>
<reference evidence="7 8" key="1">
    <citation type="journal article" date="2016" name="Nat. Commun.">
        <title>Ectomycorrhizal ecology is imprinted in the genome of the dominant symbiotic fungus Cenococcum geophilum.</title>
        <authorList>
            <consortium name="DOE Joint Genome Institute"/>
            <person name="Peter M."/>
            <person name="Kohler A."/>
            <person name="Ohm R.A."/>
            <person name="Kuo A."/>
            <person name="Krutzmann J."/>
            <person name="Morin E."/>
            <person name="Arend M."/>
            <person name="Barry K.W."/>
            <person name="Binder M."/>
            <person name="Choi C."/>
            <person name="Clum A."/>
            <person name="Copeland A."/>
            <person name="Grisel N."/>
            <person name="Haridas S."/>
            <person name="Kipfer T."/>
            <person name="LaButti K."/>
            <person name="Lindquist E."/>
            <person name="Lipzen A."/>
            <person name="Maire R."/>
            <person name="Meier B."/>
            <person name="Mihaltcheva S."/>
            <person name="Molinier V."/>
            <person name="Murat C."/>
            <person name="Poggeler S."/>
            <person name="Quandt C.A."/>
            <person name="Sperisen C."/>
            <person name="Tritt A."/>
            <person name="Tisserant E."/>
            <person name="Crous P.W."/>
            <person name="Henrissat B."/>
            <person name="Nehls U."/>
            <person name="Egli S."/>
            <person name="Spatafora J.W."/>
            <person name="Grigoriev I.V."/>
            <person name="Martin F.M."/>
        </authorList>
    </citation>
    <scope>NUCLEOTIDE SEQUENCE [LARGE SCALE GENOMIC DNA]</scope>
    <source>
        <strain evidence="7 8">CBS 207.34</strain>
    </source>
</reference>
<dbReference type="PANTHER" id="PTHR47660">
    <property type="entry name" value="TRANSCRIPTION FACTOR WITH C2H2 AND ZN(2)-CYS(6) DNA BINDING DOMAIN (EUROFUNG)-RELATED-RELATED"/>
    <property type="match status" value="1"/>
</dbReference>
<protein>
    <recommendedName>
        <fullName evidence="6">Zn(2)-C6 fungal-type domain-containing protein</fullName>
    </recommendedName>
</protein>
<dbReference type="SMART" id="SM00066">
    <property type="entry name" value="GAL4"/>
    <property type="match status" value="1"/>
</dbReference>
<dbReference type="OrthoDB" id="2441642at2759"/>
<dbReference type="PROSITE" id="PS00463">
    <property type="entry name" value="ZN2_CY6_FUNGAL_1"/>
    <property type="match status" value="1"/>
</dbReference>
<name>A0A8E2JQF4_9PEZI</name>
<keyword evidence="1" id="KW-0479">Metal-binding</keyword>
<dbReference type="Gene3D" id="4.10.240.10">
    <property type="entry name" value="Zn(2)-C6 fungal-type DNA-binding domain"/>
    <property type="match status" value="1"/>
</dbReference>
<gene>
    <name evidence="7" type="ORF">AOQ84DRAFT_298590</name>
</gene>
<proteinExistence type="predicted"/>
<dbReference type="Proteomes" id="UP000250140">
    <property type="component" value="Unassembled WGS sequence"/>
</dbReference>
<sequence length="338" mass="38268">MSNLQPNPTTATLRWANNAPKKACKQCSEAKRRCGLERPICSRCETRKLDCQYRIPGISEPFADSVSAFAPPHQSFAGIGTVGSLERDETSAQIQHNKAREDALDFTAIHLVPITNSTQIGNRWMEAFVPTLNQRPKTLHLFTVQYLSCVFRTYYKSMLLPGGFPPIIHPLQAENKELFIPLANCYALVRKFEEHSNTTEVTLSIQQEMDRLLREYQSYGHIELLAAFQAFLLYTLMMFFSQAPNAKLVDHKTLVHLQEIASHVSATGLLCDAELSCTRPKWEDWIIASAKRRAIYAMYLFSNVFNAISQQPTHIAEELTALPVPCIFFPPFGPHTTF</sequence>
<evidence type="ECO:0000256" key="5">
    <source>
        <dbReference type="ARBA" id="ARBA00023242"/>
    </source>
</evidence>